<keyword evidence="2" id="KW-0732">Signal</keyword>
<sequence>MKKLALFTVSIALVSTAFASSAFAQEKTRAEVRQELIQAEQNGSQFVTDTSYPDVAPIYQQQVARQKTVQESEGAGMSGTHAAGSRMPVTGSNSSMSSCVGPVSYCAIYFGS</sequence>
<evidence type="ECO:0000313" key="6">
    <source>
        <dbReference type="Proteomes" id="UP001481677"/>
    </source>
</evidence>
<accession>A0A5C6VMX8</accession>
<protein>
    <submittedName>
        <fullName evidence="4">DUF4148 domain-containing protein</fullName>
    </submittedName>
</protein>
<evidence type="ECO:0000313" key="3">
    <source>
        <dbReference type="EMBL" id="MEM5344339.1"/>
    </source>
</evidence>
<dbReference type="InterPro" id="IPR025421">
    <property type="entry name" value="DUF4148"/>
</dbReference>
<dbReference type="RefSeq" id="WP_028368304.1">
    <property type="nucleotide sequence ID" value="NZ_JAZHFZ010000034.1"/>
</dbReference>
<evidence type="ECO:0000256" key="2">
    <source>
        <dbReference type="SAM" id="SignalP"/>
    </source>
</evidence>
<keyword evidence="6" id="KW-1185">Reference proteome</keyword>
<dbReference type="Proteomes" id="UP001481677">
    <property type="component" value="Unassembled WGS sequence"/>
</dbReference>
<feature type="signal peptide" evidence="2">
    <location>
        <begin position="1"/>
        <end position="24"/>
    </location>
</feature>
<dbReference type="AlphaFoldDB" id="A0A5C6VMX8"/>
<gene>
    <name evidence="4" type="ORF">FRZ40_03840</name>
    <name evidence="3" type="ORF">V4C56_32535</name>
</gene>
<name>A0A5C6VMX8_9BURK</name>
<reference evidence="4 5" key="1">
    <citation type="journal article" date="2018" name="Int. J. Syst. Evol. Microbiol.">
        <title>Paraburkholderia azotifigens sp. nov., a nitrogen-fixing bacterium isolated from paddy soil.</title>
        <authorList>
            <person name="Choi G.M."/>
            <person name="Im W.T."/>
        </authorList>
    </citation>
    <scope>NUCLEOTIDE SEQUENCE [LARGE SCALE GENOMIC DNA]</scope>
    <source>
        <strain evidence="4 5">NF 2-5-3</strain>
    </source>
</reference>
<evidence type="ECO:0000313" key="5">
    <source>
        <dbReference type="Proteomes" id="UP000321776"/>
    </source>
</evidence>
<reference evidence="4" key="2">
    <citation type="submission" date="2019-08" db="EMBL/GenBank/DDBJ databases">
        <authorList>
            <person name="Im W.-T."/>
        </authorList>
    </citation>
    <scope>NUCLEOTIDE SEQUENCE</scope>
    <source>
        <strain evidence="4">NF 2-5-3</strain>
    </source>
</reference>
<dbReference type="Pfam" id="PF13663">
    <property type="entry name" value="DUF4148"/>
    <property type="match status" value="1"/>
</dbReference>
<evidence type="ECO:0000313" key="4">
    <source>
        <dbReference type="EMBL" id="TXC86783.1"/>
    </source>
</evidence>
<comment type="caution">
    <text evidence="4">The sequence shown here is derived from an EMBL/GenBank/DDBJ whole genome shotgun (WGS) entry which is preliminary data.</text>
</comment>
<dbReference type="EMBL" id="VOQS01000001">
    <property type="protein sequence ID" value="TXC86783.1"/>
    <property type="molecule type" value="Genomic_DNA"/>
</dbReference>
<feature type="region of interest" description="Disordered" evidence="1">
    <location>
        <begin position="69"/>
        <end position="98"/>
    </location>
</feature>
<evidence type="ECO:0000256" key="1">
    <source>
        <dbReference type="SAM" id="MobiDB-lite"/>
    </source>
</evidence>
<organism evidence="4 5">
    <name type="scientific">Paraburkholderia azotifigens</name>
    <dbReference type="NCBI Taxonomy" id="2057004"/>
    <lineage>
        <taxon>Bacteria</taxon>
        <taxon>Pseudomonadati</taxon>
        <taxon>Pseudomonadota</taxon>
        <taxon>Betaproteobacteria</taxon>
        <taxon>Burkholderiales</taxon>
        <taxon>Burkholderiaceae</taxon>
        <taxon>Paraburkholderia</taxon>
    </lineage>
</organism>
<feature type="chain" id="PRO_5023113960" evidence="2">
    <location>
        <begin position="25"/>
        <end position="112"/>
    </location>
</feature>
<dbReference type="EMBL" id="JAZHGA010000033">
    <property type="protein sequence ID" value="MEM5344339.1"/>
    <property type="molecule type" value="Genomic_DNA"/>
</dbReference>
<dbReference type="Proteomes" id="UP000321776">
    <property type="component" value="Unassembled WGS sequence"/>
</dbReference>
<proteinExistence type="predicted"/>
<reference evidence="3 6" key="3">
    <citation type="submission" date="2024-01" db="EMBL/GenBank/DDBJ databases">
        <title>The diversity of rhizobia nodulating Mimosa spp. in eleven states of Brazil covering several biomes is determined by host plant, location, and edaphic factors.</title>
        <authorList>
            <person name="Rouws L."/>
            <person name="Barauna A."/>
            <person name="Beukes C."/>
            <person name="De Faria S.M."/>
            <person name="Gross E."/>
            <person name="Dos Reis Junior F.B."/>
            <person name="Simon M."/>
            <person name="Maluk M."/>
            <person name="Odee D.W."/>
            <person name="Kenicer G."/>
            <person name="Young J.P.W."/>
            <person name="Reis V.M."/>
            <person name="Zilli J."/>
            <person name="James E.K."/>
        </authorList>
    </citation>
    <scope>NUCLEOTIDE SEQUENCE [LARGE SCALE GENOMIC DNA]</scope>
    <source>
        <strain evidence="3 6">JPY530</strain>
    </source>
</reference>